<dbReference type="Proteomes" id="UP000003947">
    <property type="component" value="Unassembled WGS sequence"/>
</dbReference>
<name>I4Z3I6_9HYPH</name>
<dbReference type="EMBL" id="JH660635">
    <property type="protein sequence ID" value="EIM30778.1"/>
    <property type="molecule type" value="Genomic_DNA"/>
</dbReference>
<reference evidence="1 2" key="1">
    <citation type="submission" date="2012-02" db="EMBL/GenBank/DDBJ databases">
        <title>Improved High-Quality Draft sequence of Microvirga sp. WSM3557.</title>
        <authorList>
            <consortium name="US DOE Joint Genome Institute"/>
            <person name="Lucas S."/>
            <person name="Han J."/>
            <person name="Lapidus A."/>
            <person name="Cheng J.-F."/>
            <person name="Goodwin L."/>
            <person name="Pitluck S."/>
            <person name="Peters L."/>
            <person name="Zhang X."/>
            <person name="Detter J.C."/>
            <person name="Han C."/>
            <person name="Tapia R."/>
            <person name="Land M."/>
            <person name="Hauser L."/>
            <person name="Kyrpides N."/>
            <person name="Ivanova N."/>
            <person name="Pagani I."/>
            <person name="Brau L."/>
            <person name="Yates R."/>
            <person name="O'Hara G."/>
            <person name="Rui T."/>
            <person name="Howieson J."/>
            <person name="Reeve W."/>
            <person name="Woyke T."/>
        </authorList>
    </citation>
    <scope>NUCLEOTIDE SEQUENCE [LARGE SCALE GENOMIC DNA]</scope>
    <source>
        <strain evidence="1 2">WSM3557</strain>
    </source>
</reference>
<sequence>MGHCDVRPIRQMTDAELLQRTVRMMTPQLSREGRPPTSADIEAQCTVAGPDPERLDRCKSGHIDA</sequence>
<dbReference type="AlphaFoldDB" id="I4Z3I6"/>
<protein>
    <submittedName>
        <fullName evidence="1">Uncharacterized protein</fullName>
    </submittedName>
</protein>
<evidence type="ECO:0000313" key="1">
    <source>
        <dbReference type="EMBL" id="EIM30778.1"/>
    </source>
</evidence>
<proteinExistence type="predicted"/>
<accession>I4Z3I6</accession>
<evidence type="ECO:0000313" key="2">
    <source>
        <dbReference type="Proteomes" id="UP000003947"/>
    </source>
</evidence>
<dbReference type="HOGENOM" id="CLU_2844968_0_0_5"/>
<organism evidence="1 2">
    <name type="scientific">Microvirga lotononidis</name>
    <dbReference type="NCBI Taxonomy" id="864069"/>
    <lineage>
        <taxon>Bacteria</taxon>
        <taxon>Pseudomonadati</taxon>
        <taxon>Pseudomonadota</taxon>
        <taxon>Alphaproteobacteria</taxon>
        <taxon>Hyphomicrobiales</taxon>
        <taxon>Methylobacteriaceae</taxon>
        <taxon>Microvirga</taxon>
    </lineage>
</organism>
<gene>
    <name evidence="1" type="ORF">MicloDRAFT_00003050</name>
</gene>
<keyword evidence="2" id="KW-1185">Reference proteome</keyword>